<keyword evidence="2" id="KW-1185">Reference proteome</keyword>
<proteinExistence type="predicted"/>
<dbReference type="RefSeq" id="WP_175107309.1">
    <property type="nucleotide sequence ID" value="NZ_CADIKM010000033.1"/>
</dbReference>
<dbReference type="AlphaFoldDB" id="A0A6S7BGE4"/>
<dbReference type="Proteomes" id="UP000494115">
    <property type="component" value="Unassembled WGS sequence"/>
</dbReference>
<protein>
    <submittedName>
        <fullName evidence="1">Uncharacterized protein</fullName>
    </submittedName>
</protein>
<dbReference type="EMBL" id="CADIKM010000033">
    <property type="protein sequence ID" value="CAB3799559.1"/>
    <property type="molecule type" value="Genomic_DNA"/>
</dbReference>
<name>A0A6S7BGE4_9BURK</name>
<evidence type="ECO:0000313" key="1">
    <source>
        <dbReference type="EMBL" id="CAB3799559.1"/>
    </source>
</evidence>
<gene>
    <name evidence="1" type="ORF">LMG28138_04675</name>
</gene>
<organism evidence="1 2">
    <name type="scientific">Pararobbsia alpina</name>
    <dbReference type="NCBI Taxonomy" id="621374"/>
    <lineage>
        <taxon>Bacteria</taxon>
        <taxon>Pseudomonadati</taxon>
        <taxon>Pseudomonadota</taxon>
        <taxon>Betaproteobacteria</taxon>
        <taxon>Burkholderiales</taxon>
        <taxon>Burkholderiaceae</taxon>
        <taxon>Pararobbsia</taxon>
    </lineage>
</organism>
<evidence type="ECO:0000313" key="2">
    <source>
        <dbReference type="Proteomes" id="UP000494115"/>
    </source>
</evidence>
<sequence length="129" mass="13827">MRDLIANSHSRIGRQLLPIRPSLAPVAHHASLALEVYYGAQAAVRADWISLVGETLHARVSVHGGIIEDIRARTAGRLQISLAFHQGVHHDTATVIRYLESLGLAATVLHAVEPSPTAAFPAEFVSEAA</sequence>
<reference evidence="1 2" key="1">
    <citation type="submission" date="2020-04" db="EMBL/GenBank/DDBJ databases">
        <authorList>
            <person name="De Canck E."/>
        </authorList>
    </citation>
    <scope>NUCLEOTIDE SEQUENCE [LARGE SCALE GENOMIC DNA]</scope>
    <source>
        <strain evidence="1 2">LMG 28138</strain>
    </source>
</reference>
<accession>A0A6S7BGE4</accession>